<feature type="transmembrane region" description="Helical" evidence="8">
    <location>
        <begin position="34"/>
        <end position="59"/>
    </location>
</feature>
<organism evidence="9 10">
    <name type="scientific">Castilleja foliolosa</name>
    <dbReference type="NCBI Taxonomy" id="1961234"/>
    <lineage>
        <taxon>Eukaryota</taxon>
        <taxon>Viridiplantae</taxon>
        <taxon>Streptophyta</taxon>
        <taxon>Embryophyta</taxon>
        <taxon>Tracheophyta</taxon>
        <taxon>Spermatophyta</taxon>
        <taxon>Magnoliopsida</taxon>
        <taxon>eudicotyledons</taxon>
        <taxon>Gunneridae</taxon>
        <taxon>Pentapetalae</taxon>
        <taxon>asterids</taxon>
        <taxon>lamiids</taxon>
        <taxon>Lamiales</taxon>
        <taxon>Orobanchaceae</taxon>
        <taxon>Pedicularideae</taxon>
        <taxon>Castillejinae</taxon>
        <taxon>Castilleja</taxon>
    </lineage>
</organism>
<protein>
    <recommendedName>
        <fullName evidence="8">Glycosyltransferase family 92 protein</fullName>
        <ecNumber evidence="8">2.4.1.-</ecNumber>
    </recommendedName>
</protein>
<comment type="subcellular location">
    <subcellularLocation>
        <location evidence="1">Membrane</location>
        <topology evidence="1">Single-pass membrane protein</topology>
    </subcellularLocation>
</comment>
<evidence type="ECO:0000313" key="10">
    <source>
        <dbReference type="Proteomes" id="UP001632038"/>
    </source>
</evidence>
<evidence type="ECO:0000313" key="9">
    <source>
        <dbReference type="EMBL" id="KAL3640068.1"/>
    </source>
</evidence>
<evidence type="ECO:0000256" key="8">
    <source>
        <dbReference type="RuleBase" id="RU366017"/>
    </source>
</evidence>
<comment type="similarity">
    <text evidence="2 8">Belongs to the glycosyltransferase 92 family.</text>
</comment>
<accession>A0ABD3DD50</accession>
<dbReference type="Pfam" id="PF01697">
    <property type="entry name" value="Glyco_transf_92"/>
    <property type="match status" value="1"/>
</dbReference>
<evidence type="ECO:0000256" key="7">
    <source>
        <dbReference type="ARBA" id="ARBA00023136"/>
    </source>
</evidence>
<evidence type="ECO:0000256" key="3">
    <source>
        <dbReference type="ARBA" id="ARBA00022676"/>
    </source>
</evidence>
<proteinExistence type="inferred from homology"/>
<evidence type="ECO:0000256" key="5">
    <source>
        <dbReference type="ARBA" id="ARBA00022692"/>
    </source>
</evidence>
<keyword evidence="5 8" id="KW-0812">Transmembrane</keyword>
<keyword evidence="7 8" id="KW-0472">Membrane</keyword>
<sequence>MRWNKKLGCIKIRVGFSSQVFVVTDMKDHKKQIVFSWGVFFWCTICITITCFAALGLLFTDGFNPGVVSTWNIPANDAVSPELPEIPAISIQQTVIFPDEALVFLKYPPSSTLFTKDAINCIYLHPNSTQPQLELSPSSVDFDYDNHHQIVRCPLPPRGTVPSLVIKQKVNLRPGPTYEWDSLAYEALIDRDNTTVVFVKGFNLRSGKADDPSKFKCIYGQDLTKSKFVLQADVVSVAQEIVRCKTPPSILRLISSNNDNPFKVSVRFVGKRAINSIARVKIDKPLHNNKQHQMCMCTMLRNQARFLREWVTYHSRIGVDRYFIYDNNSDDDIEGTIDSLVGDDYNITRHVWPWIKTQEAGFAHCALKARDSCEWVGFTDIDEFLHLPTNVSLQDVVKNQTRQSDVGELRISCHTFGPSGLKEIPEQGVMVGYTCRMVAPERHKSIVRPEALDSSLINVVHHFNLKTRFRHVNVDRSLLVINHYKYQVWEVFKEKFVRRAPAYVADWQQDKDVGSKDRTPGLGTKPVEPSDWSTRYCQVWDTRLKKWILENFTDPETGLLPWEKIRLNV</sequence>
<name>A0ABD3DD50_9LAMI</name>
<dbReference type="EC" id="2.4.1.-" evidence="8"/>
<evidence type="ECO:0000256" key="2">
    <source>
        <dbReference type="ARBA" id="ARBA00007647"/>
    </source>
</evidence>
<evidence type="ECO:0000256" key="6">
    <source>
        <dbReference type="ARBA" id="ARBA00022989"/>
    </source>
</evidence>
<keyword evidence="6 8" id="KW-1133">Transmembrane helix</keyword>
<dbReference type="PANTHER" id="PTHR21461:SF55">
    <property type="entry name" value="GLYCOSYLTRANSFERASE FAMILY 92 PROTEIN"/>
    <property type="match status" value="1"/>
</dbReference>
<evidence type="ECO:0000256" key="1">
    <source>
        <dbReference type="ARBA" id="ARBA00004167"/>
    </source>
</evidence>
<dbReference type="GO" id="GO:0016020">
    <property type="term" value="C:membrane"/>
    <property type="evidence" value="ECO:0007669"/>
    <property type="project" value="UniProtKB-SubCell"/>
</dbReference>
<dbReference type="Proteomes" id="UP001632038">
    <property type="component" value="Unassembled WGS sequence"/>
</dbReference>
<dbReference type="PANTHER" id="PTHR21461">
    <property type="entry name" value="GLYCOSYLTRANSFERASE FAMILY 92 PROTEIN"/>
    <property type="match status" value="1"/>
</dbReference>
<reference evidence="10" key="1">
    <citation type="journal article" date="2024" name="IScience">
        <title>Strigolactones Initiate the Formation of Haustorium-like Structures in Castilleja.</title>
        <authorList>
            <person name="Buerger M."/>
            <person name="Peterson D."/>
            <person name="Chory J."/>
        </authorList>
    </citation>
    <scope>NUCLEOTIDE SEQUENCE [LARGE SCALE GENOMIC DNA]</scope>
</reference>
<evidence type="ECO:0000256" key="4">
    <source>
        <dbReference type="ARBA" id="ARBA00022679"/>
    </source>
</evidence>
<dbReference type="EMBL" id="JAVIJP010000017">
    <property type="protein sequence ID" value="KAL3640068.1"/>
    <property type="molecule type" value="Genomic_DNA"/>
</dbReference>
<dbReference type="GO" id="GO:0016757">
    <property type="term" value="F:glycosyltransferase activity"/>
    <property type="evidence" value="ECO:0007669"/>
    <property type="project" value="UniProtKB-UniRule"/>
</dbReference>
<gene>
    <name evidence="9" type="ORF">CASFOL_015036</name>
</gene>
<dbReference type="AlphaFoldDB" id="A0ABD3DD50"/>
<keyword evidence="4 8" id="KW-0808">Transferase</keyword>
<keyword evidence="3 8" id="KW-0328">Glycosyltransferase</keyword>
<comment type="caution">
    <text evidence="9">The sequence shown here is derived from an EMBL/GenBank/DDBJ whole genome shotgun (WGS) entry which is preliminary data.</text>
</comment>
<keyword evidence="10" id="KW-1185">Reference proteome</keyword>
<dbReference type="InterPro" id="IPR008166">
    <property type="entry name" value="Glyco_transf_92"/>
</dbReference>